<evidence type="ECO:0000259" key="5">
    <source>
        <dbReference type="PROSITE" id="PS50056"/>
    </source>
</evidence>
<dbReference type="PROSITE" id="PS50056">
    <property type="entry name" value="TYR_PHOSPHATASE_2"/>
    <property type="match status" value="1"/>
</dbReference>
<comment type="similarity">
    <text evidence="1">Belongs to the protein-tyrosine phosphatase family. Non-receptor class dual specificity subfamily.</text>
</comment>
<dbReference type="InterPro" id="IPR029021">
    <property type="entry name" value="Prot-tyrosine_phosphatase-like"/>
</dbReference>
<evidence type="ECO:0000256" key="2">
    <source>
        <dbReference type="ARBA" id="ARBA00013064"/>
    </source>
</evidence>
<dbReference type="PANTHER" id="PTHR45848:SF4">
    <property type="entry name" value="DUAL SPECIFICITY PROTEIN PHOSPHATASE 12"/>
    <property type="match status" value="1"/>
</dbReference>
<protein>
    <recommendedName>
        <fullName evidence="2">protein-tyrosine-phosphatase</fullName>
        <ecNumber evidence="2">3.1.3.48</ecNumber>
    </recommendedName>
</protein>
<dbReference type="InterPro" id="IPR000340">
    <property type="entry name" value="Dual-sp_phosphatase_cat-dom"/>
</dbReference>
<gene>
    <name evidence="6" type="ORF">F3Y22_tig00111234pilonHSYRG00067</name>
</gene>
<dbReference type="EMBL" id="VEPZ02001277">
    <property type="protein sequence ID" value="KAE8682846.1"/>
    <property type="molecule type" value="Genomic_DNA"/>
</dbReference>
<dbReference type="SUPFAM" id="SSF52799">
    <property type="entry name" value="(Phosphotyrosine protein) phosphatases II"/>
    <property type="match status" value="1"/>
</dbReference>
<feature type="domain" description="Tyrosine specific protein phosphatases" evidence="5">
    <location>
        <begin position="98"/>
        <end position="155"/>
    </location>
</feature>
<keyword evidence="7" id="KW-1185">Reference proteome</keyword>
<dbReference type="InterPro" id="IPR020422">
    <property type="entry name" value="TYR_PHOSPHATASE_DUAL_dom"/>
</dbReference>
<evidence type="ECO:0000256" key="4">
    <source>
        <dbReference type="ARBA" id="ARBA00022912"/>
    </source>
</evidence>
<dbReference type="AlphaFoldDB" id="A0A6A2YTY5"/>
<organism evidence="6 7">
    <name type="scientific">Hibiscus syriacus</name>
    <name type="common">Rose of Sharon</name>
    <dbReference type="NCBI Taxonomy" id="106335"/>
    <lineage>
        <taxon>Eukaryota</taxon>
        <taxon>Viridiplantae</taxon>
        <taxon>Streptophyta</taxon>
        <taxon>Embryophyta</taxon>
        <taxon>Tracheophyta</taxon>
        <taxon>Spermatophyta</taxon>
        <taxon>Magnoliopsida</taxon>
        <taxon>eudicotyledons</taxon>
        <taxon>Gunneridae</taxon>
        <taxon>Pentapetalae</taxon>
        <taxon>rosids</taxon>
        <taxon>malvids</taxon>
        <taxon>Malvales</taxon>
        <taxon>Malvaceae</taxon>
        <taxon>Malvoideae</taxon>
        <taxon>Hibiscus</taxon>
    </lineage>
</organism>
<reference evidence="6" key="1">
    <citation type="submission" date="2019-09" db="EMBL/GenBank/DDBJ databases">
        <title>Draft genome information of white flower Hibiscus syriacus.</title>
        <authorList>
            <person name="Kim Y.-M."/>
        </authorList>
    </citation>
    <scope>NUCLEOTIDE SEQUENCE [LARGE SCALE GENOMIC DNA]</scope>
    <source>
        <strain evidence="6">YM2019G1</strain>
    </source>
</reference>
<dbReference type="EC" id="3.1.3.48" evidence="2"/>
<sequence length="188" mass="20731">MMYKHHARAAARTTIAYMGEKVVNVARRAGSEIESVKKSNAEVLQNGGSRDAAAPANHSHDDSKSSLAPQKLLYLLEYAGKDLKLVRMAVPIRDMESENLLDYLDPSLGFIGQSRKEGSILVQCFAGVSRSVAIIMAYLMRTQQLSQEGALESLKLSCEFVRPNDGFLEQLKMFEEMGTLETNDVVSS</sequence>
<name>A0A6A2YTY5_HIBSY</name>
<dbReference type="Proteomes" id="UP000436088">
    <property type="component" value="Unassembled WGS sequence"/>
</dbReference>
<accession>A0A6A2YTY5</accession>
<dbReference type="SMART" id="SM00195">
    <property type="entry name" value="DSPc"/>
    <property type="match status" value="1"/>
</dbReference>
<keyword evidence="4" id="KW-0904">Protein phosphatase</keyword>
<dbReference type="PANTHER" id="PTHR45848">
    <property type="entry name" value="DUAL SPECIFICITY PROTEIN PHOSPHATASE 12 FAMILY MEMBER"/>
    <property type="match status" value="1"/>
</dbReference>
<dbReference type="InterPro" id="IPR000387">
    <property type="entry name" value="Tyr_Pase_dom"/>
</dbReference>
<dbReference type="Gene3D" id="3.90.190.10">
    <property type="entry name" value="Protein tyrosine phosphatase superfamily"/>
    <property type="match status" value="1"/>
</dbReference>
<proteinExistence type="inferred from homology"/>
<keyword evidence="3" id="KW-0378">Hydrolase</keyword>
<evidence type="ECO:0000256" key="3">
    <source>
        <dbReference type="ARBA" id="ARBA00022801"/>
    </source>
</evidence>
<dbReference type="GO" id="GO:0008138">
    <property type="term" value="F:protein tyrosine/serine/threonine phosphatase activity"/>
    <property type="evidence" value="ECO:0007669"/>
    <property type="project" value="TreeGrafter"/>
</dbReference>
<evidence type="ECO:0000313" key="7">
    <source>
        <dbReference type="Proteomes" id="UP000436088"/>
    </source>
</evidence>
<evidence type="ECO:0000313" key="6">
    <source>
        <dbReference type="EMBL" id="KAE8682846.1"/>
    </source>
</evidence>
<comment type="caution">
    <text evidence="6">The sequence shown here is derived from an EMBL/GenBank/DDBJ whole genome shotgun (WGS) entry which is preliminary data.</text>
</comment>
<dbReference type="GO" id="GO:0004725">
    <property type="term" value="F:protein tyrosine phosphatase activity"/>
    <property type="evidence" value="ECO:0007669"/>
    <property type="project" value="UniProtKB-EC"/>
</dbReference>
<dbReference type="Pfam" id="PF00782">
    <property type="entry name" value="DSPc"/>
    <property type="match status" value="1"/>
</dbReference>
<evidence type="ECO:0000256" key="1">
    <source>
        <dbReference type="ARBA" id="ARBA00008601"/>
    </source>
</evidence>